<dbReference type="AlphaFoldDB" id="A0A1H8UU76"/>
<accession>A0A1H8UU76</accession>
<evidence type="ECO:0008006" key="4">
    <source>
        <dbReference type="Google" id="ProtNLM"/>
    </source>
</evidence>
<dbReference type="Gene3D" id="3.30.1660.40">
    <property type="entry name" value="FlgT, N-terminal domain"/>
    <property type="match status" value="1"/>
</dbReference>
<keyword evidence="3" id="KW-1185">Reference proteome</keyword>
<evidence type="ECO:0000256" key="1">
    <source>
        <dbReference type="SAM" id="SignalP"/>
    </source>
</evidence>
<dbReference type="RefSeq" id="WP_091746268.1">
    <property type="nucleotide sequence ID" value="NZ_FODY01000009.1"/>
</dbReference>
<gene>
    <name evidence="2" type="ORF">SAMN04490178_109103</name>
</gene>
<keyword evidence="1" id="KW-0732">Signal</keyword>
<reference evidence="2 3" key="1">
    <citation type="submission" date="2016-10" db="EMBL/GenBank/DDBJ databases">
        <authorList>
            <person name="de Groot N.N."/>
        </authorList>
    </citation>
    <scope>NUCLEOTIDE SEQUENCE [LARGE SCALE GENOMIC DNA]</scope>
    <source>
        <strain evidence="2 3">DSM 13305</strain>
    </source>
</reference>
<protein>
    <recommendedName>
        <fullName evidence="4">LPP20 lipoprotein</fullName>
    </recommendedName>
</protein>
<name>A0A1H8UU76_9FIRM</name>
<dbReference type="OrthoDB" id="1664003at2"/>
<proteinExistence type="predicted"/>
<evidence type="ECO:0000313" key="2">
    <source>
        <dbReference type="EMBL" id="SEP06128.1"/>
    </source>
</evidence>
<evidence type="ECO:0000313" key="3">
    <source>
        <dbReference type="Proteomes" id="UP000198847"/>
    </source>
</evidence>
<feature type="signal peptide" evidence="1">
    <location>
        <begin position="1"/>
        <end position="19"/>
    </location>
</feature>
<organism evidence="2 3">
    <name type="scientific">Propionispora vibrioides</name>
    <dbReference type="NCBI Taxonomy" id="112903"/>
    <lineage>
        <taxon>Bacteria</taxon>
        <taxon>Bacillati</taxon>
        <taxon>Bacillota</taxon>
        <taxon>Negativicutes</taxon>
        <taxon>Selenomonadales</taxon>
        <taxon>Sporomusaceae</taxon>
        <taxon>Propionispora</taxon>
    </lineage>
</organism>
<dbReference type="Proteomes" id="UP000198847">
    <property type="component" value="Unassembled WGS sequence"/>
</dbReference>
<dbReference type="InterPro" id="IPR038180">
    <property type="entry name" value="FlgT_N_sf"/>
</dbReference>
<sequence length="204" mass="22167">MKLITALVVLLCIPLFCFAEPHYITATGTYLMGDGETPAAAQDKALLNAKRSAIEQAGIYIESFSQTENLQLTKDEVTTLSAGLLQVTSSKVQRTLTSDGALSFTAEITGLVTTDDIATLRLRLKELQSTPASPATQPVIDPVSKKMPDGSEVNYNPLLDQLTIFKDGRQSMVYAKVRGFVQANDTHVIHLLESLGVNWKALLQ</sequence>
<dbReference type="STRING" id="112903.SAMN04490178_109103"/>
<feature type="chain" id="PRO_5039486947" description="LPP20 lipoprotein" evidence="1">
    <location>
        <begin position="20"/>
        <end position="204"/>
    </location>
</feature>
<dbReference type="EMBL" id="FODY01000009">
    <property type="protein sequence ID" value="SEP06128.1"/>
    <property type="molecule type" value="Genomic_DNA"/>
</dbReference>